<feature type="transmembrane region" description="Helical" evidence="6">
    <location>
        <begin position="166"/>
        <end position="188"/>
    </location>
</feature>
<dbReference type="AlphaFoldDB" id="A0A0F9VZL7"/>
<feature type="transmembrane region" description="Helical" evidence="6">
    <location>
        <begin position="94"/>
        <end position="114"/>
    </location>
</feature>
<accession>A0A0F9VZL7</accession>
<reference evidence="7" key="1">
    <citation type="journal article" date="2015" name="Nature">
        <title>Complex archaea that bridge the gap between prokaryotes and eukaryotes.</title>
        <authorList>
            <person name="Spang A."/>
            <person name="Saw J.H."/>
            <person name="Jorgensen S.L."/>
            <person name="Zaremba-Niedzwiedzka K."/>
            <person name="Martijn J."/>
            <person name="Lind A.E."/>
            <person name="van Eijk R."/>
            <person name="Schleper C."/>
            <person name="Guy L."/>
            <person name="Ettema T.J."/>
        </authorList>
    </citation>
    <scope>NUCLEOTIDE SEQUENCE</scope>
</reference>
<comment type="subcellular location">
    <subcellularLocation>
        <location evidence="1">Cell membrane</location>
        <topology evidence="1">Multi-pass membrane protein</topology>
    </subcellularLocation>
</comment>
<evidence type="ECO:0000256" key="3">
    <source>
        <dbReference type="ARBA" id="ARBA00022692"/>
    </source>
</evidence>
<keyword evidence="4 6" id="KW-1133">Transmembrane helix</keyword>
<feature type="transmembrane region" description="Helical" evidence="6">
    <location>
        <begin position="64"/>
        <end position="82"/>
    </location>
</feature>
<evidence type="ECO:0000256" key="1">
    <source>
        <dbReference type="ARBA" id="ARBA00004651"/>
    </source>
</evidence>
<protein>
    <recommendedName>
        <fullName evidence="8">Cytochrome c oxidase assembly factor CtaG</fullName>
    </recommendedName>
</protein>
<evidence type="ECO:0000256" key="5">
    <source>
        <dbReference type="ARBA" id="ARBA00023136"/>
    </source>
</evidence>
<dbReference type="GO" id="GO:0005886">
    <property type="term" value="C:plasma membrane"/>
    <property type="evidence" value="ECO:0007669"/>
    <property type="project" value="UniProtKB-SubCell"/>
</dbReference>
<keyword evidence="5 6" id="KW-0472">Membrane</keyword>
<gene>
    <name evidence="7" type="ORF">LCGC14_0030330</name>
</gene>
<dbReference type="EMBL" id="LAZR01000006">
    <property type="protein sequence ID" value="KKO09540.1"/>
    <property type="molecule type" value="Genomic_DNA"/>
</dbReference>
<feature type="transmembrane region" description="Helical" evidence="6">
    <location>
        <begin position="200"/>
        <end position="223"/>
    </location>
</feature>
<organism evidence="7">
    <name type="scientific">marine sediment metagenome</name>
    <dbReference type="NCBI Taxonomy" id="412755"/>
    <lineage>
        <taxon>unclassified sequences</taxon>
        <taxon>metagenomes</taxon>
        <taxon>ecological metagenomes</taxon>
    </lineage>
</organism>
<name>A0A0F9VZL7_9ZZZZ</name>
<keyword evidence="2" id="KW-1003">Cell membrane</keyword>
<evidence type="ECO:0008006" key="8">
    <source>
        <dbReference type="Google" id="ProtNLM"/>
    </source>
</evidence>
<dbReference type="Pfam" id="PF09678">
    <property type="entry name" value="Caa3_CtaG"/>
    <property type="match status" value="1"/>
</dbReference>
<sequence length="277" mass="30768">MYLIRKGLLWGLGIGMSQPALAHSPLTSTGQSQIAALTSAAVLGGFWLLYLLGSSRFAPKRRHAICFHLTTLLCGFAVLGPLDEWAKTSTAAHMTQHMLFMVVIAPLWVLSRPLPQLSAGGGRGVSWIWTVPLRLAQFPMYSAYLHGFVIWFWHTPTFYMLAVEHPWWHVVEHLFFLVTAGVFWWAVLKSSRNNAPWAMLALLLTLMHTGFLGAILTFAQAPLYGEARSLGDQQLAGMIMWVVGAVPYMAAALWVANRWFGQLQQRPSDASCDQDSG</sequence>
<keyword evidence="3 6" id="KW-0812">Transmembrane</keyword>
<evidence type="ECO:0000256" key="6">
    <source>
        <dbReference type="SAM" id="Phobius"/>
    </source>
</evidence>
<comment type="caution">
    <text evidence="7">The sequence shown here is derived from an EMBL/GenBank/DDBJ whole genome shotgun (WGS) entry which is preliminary data.</text>
</comment>
<evidence type="ECO:0000313" key="7">
    <source>
        <dbReference type="EMBL" id="KKO09540.1"/>
    </source>
</evidence>
<feature type="transmembrane region" description="Helical" evidence="6">
    <location>
        <begin position="135"/>
        <end position="154"/>
    </location>
</feature>
<dbReference type="InterPro" id="IPR019108">
    <property type="entry name" value="Caa3_assmbl_CtaG-rel"/>
</dbReference>
<feature type="transmembrane region" description="Helical" evidence="6">
    <location>
        <begin position="32"/>
        <end position="52"/>
    </location>
</feature>
<evidence type="ECO:0000256" key="4">
    <source>
        <dbReference type="ARBA" id="ARBA00022989"/>
    </source>
</evidence>
<proteinExistence type="predicted"/>
<evidence type="ECO:0000256" key="2">
    <source>
        <dbReference type="ARBA" id="ARBA00022475"/>
    </source>
</evidence>
<feature type="transmembrane region" description="Helical" evidence="6">
    <location>
        <begin position="235"/>
        <end position="256"/>
    </location>
</feature>